<evidence type="ECO:0000313" key="2">
    <source>
        <dbReference type="Proteomes" id="UP000887572"/>
    </source>
</evidence>
<reference evidence="3" key="1">
    <citation type="submission" date="2022-11" db="UniProtKB">
        <authorList>
            <consortium name="WormBaseParasite"/>
        </authorList>
    </citation>
    <scope>IDENTIFICATION</scope>
</reference>
<proteinExistence type="predicted"/>
<dbReference type="WBParaSite" id="Gr19_v10_g5601.t1">
    <property type="protein sequence ID" value="Gr19_v10_g5601.t1"/>
    <property type="gene ID" value="Gr19_v10_g5601"/>
</dbReference>
<evidence type="ECO:0000256" key="1">
    <source>
        <dbReference type="SAM" id="SignalP"/>
    </source>
</evidence>
<evidence type="ECO:0000313" key="3">
    <source>
        <dbReference type="WBParaSite" id="Gr19_v10_g5601.t1"/>
    </source>
</evidence>
<keyword evidence="1" id="KW-0732">Signal</keyword>
<protein>
    <submittedName>
        <fullName evidence="3">Uncharacterized protein</fullName>
    </submittedName>
</protein>
<accession>A0A914HZZ9</accession>
<organism evidence="2 3">
    <name type="scientific">Globodera rostochiensis</name>
    <name type="common">Golden nematode worm</name>
    <name type="synonym">Heterodera rostochiensis</name>
    <dbReference type="NCBI Taxonomy" id="31243"/>
    <lineage>
        <taxon>Eukaryota</taxon>
        <taxon>Metazoa</taxon>
        <taxon>Ecdysozoa</taxon>
        <taxon>Nematoda</taxon>
        <taxon>Chromadorea</taxon>
        <taxon>Rhabditida</taxon>
        <taxon>Tylenchina</taxon>
        <taxon>Tylenchomorpha</taxon>
        <taxon>Tylenchoidea</taxon>
        <taxon>Heteroderidae</taxon>
        <taxon>Heteroderinae</taxon>
        <taxon>Globodera</taxon>
    </lineage>
</organism>
<feature type="chain" id="PRO_5037608974" evidence="1">
    <location>
        <begin position="23"/>
        <end position="77"/>
    </location>
</feature>
<keyword evidence="2" id="KW-1185">Reference proteome</keyword>
<sequence length="77" mass="8392">MQHFAKLPLVLLLLLLVSFVASVPLNEAEVQRVKRQGGQATGIINVNQPQPPRWNGRNWVGGTGRIVNINNPGGRGK</sequence>
<dbReference type="Proteomes" id="UP000887572">
    <property type="component" value="Unplaced"/>
</dbReference>
<dbReference type="AlphaFoldDB" id="A0A914HZZ9"/>
<name>A0A914HZZ9_GLORO</name>
<feature type="signal peptide" evidence="1">
    <location>
        <begin position="1"/>
        <end position="22"/>
    </location>
</feature>